<keyword evidence="2" id="KW-0472">Membrane</keyword>
<comment type="caution">
    <text evidence="3">The sequence shown here is derived from an EMBL/GenBank/DDBJ whole genome shotgun (WGS) entry which is preliminary data.</text>
</comment>
<protein>
    <submittedName>
        <fullName evidence="3">Type II secretion system protein</fullName>
    </submittedName>
</protein>
<dbReference type="PANTHER" id="PTHR30093:SF2">
    <property type="entry name" value="TYPE II SECRETION SYSTEM PROTEIN H"/>
    <property type="match status" value="1"/>
</dbReference>
<dbReference type="PANTHER" id="PTHR30093">
    <property type="entry name" value="GENERAL SECRETION PATHWAY PROTEIN G"/>
    <property type="match status" value="1"/>
</dbReference>
<keyword evidence="2" id="KW-1133">Transmembrane helix</keyword>
<dbReference type="SUPFAM" id="SSF54523">
    <property type="entry name" value="Pili subunits"/>
    <property type="match status" value="1"/>
</dbReference>
<keyword evidence="2" id="KW-0812">Transmembrane</keyword>
<gene>
    <name evidence="3" type="ORF">ACERK3_11685</name>
</gene>
<dbReference type="NCBIfam" id="TIGR02532">
    <property type="entry name" value="IV_pilin_GFxxxE"/>
    <property type="match status" value="1"/>
</dbReference>
<keyword evidence="4" id="KW-1185">Reference proteome</keyword>
<evidence type="ECO:0000313" key="3">
    <source>
        <dbReference type="EMBL" id="MFA9478947.1"/>
    </source>
</evidence>
<dbReference type="Gene3D" id="3.30.700.10">
    <property type="entry name" value="Glycoprotein, Type 4 Pilin"/>
    <property type="match status" value="1"/>
</dbReference>
<name>A0ABV4U7Y6_9BACT</name>
<reference evidence="3 4" key="1">
    <citation type="submission" date="2024-08" db="EMBL/GenBank/DDBJ databases">
        <title>Whole-genome sequencing of halo(alkali)philic microorganisms from hypersaline lakes.</title>
        <authorList>
            <person name="Sorokin D.Y."/>
            <person name="Merkel A.Y."/>
            <person name="Messina E."/>
            <person name="Yakimov M."/>
        </authorList>
    </citation>
    <scope>NUCLEOTIDE SEQUENCE [LARGE SCALE GENOMIC DNA]</scope>
    <source>
        <strain evidence="3 4">AB-hyl4</strain>
    </source>
</reference>
<dbReference type="RefSeq" id="WP_425345866.1">
    <property type="nucleotide sequence ID" value="NZ_JBGUBD010000006.1"/>
</dbReference>
<feature type="region of interest" description="Disordered" evidence="1">
    <location>
        <begin position="219"/>
        <end position="238"/>
    </location>
</feature>
<dbReference type="EMBL" id="JBGUBD010000006">
    <property type="protein sequence ID" value="MFA9478947.1"/>
    <property type="molecule type" value="Genomic_DNA"/>
</dbReference>
<organism evidence="3 4">
    <name type="scientific">Natronomicrosphaera hydrolytica</name>
    <dbReference type="NCBI Taxonomy" id="3242702"/>
    <lineage>
        <taxon>Bacteria</taxon>
        <taxon>Pseudomonadati</taxon>
        <taxon>Planctomycetota</taxon>
        <taxon>Phycisphaerae</taxon>
        <taxon>Phycisphaerales</taxon>
        <taxon>Phycisphaeraceae</taxon>
        <taxon>Natronomicrosphaera</taxon>
    </lineage>
</organism>
<evidence type="ECO:0000256" key="2">
    <source>
        <dbReference type="SAM" id="Phobius"/>
    </source>
</evidence>
<feature type="transmembrane region" description="Helical" evidence="2">
    <location>
        <begin position="6"/>
        <end position="30"/>
    </location>
</feature>
<dbReference type="InterPro" id="IPR012902">
    <property type="entry name" value="N_methyl_site"/>
</dbReference>
<evidence type="ECO:0000256" key="1">
    <source>
        <dbReference type="SAM" id="MobiDB-lite"/>
    </source>
</evidence>
<sequence>MNNKRAFTLIELIVVISIIALMIALLLPVLNNARANARLVECSAMLRSLGMSSEIYLNDYNFTYPVAYFRGTWPSSDNLVTRQWPFFLSHAMGKIQDSHSEWTSLPDFWCPGEPAGQSPDMRPYSYGQNWYAGYHQSDSNYQYVREPDVVQPSQTIHRTDGAHTGTQAGWTLVLRQNQIHPARHIEFDRHMGGGMANFAYMDMHVVTRRQYEEDWSDVSTVSGGRTAEPGAGSGRVSDMSGQVLLHIGSLHIVV</sequence>
<evidence type="ECO:0000313" key="4">
    <source>
        <dbReference type="Proteomes" id="UP001575105"/>
    </source>
</evidence>
<dbReference type="InterPro" id="IPR045584">
    <property type="entry name" value="Pilin-like"/>
</dbReference>
<accession>A0ABV4U7Y6</accession>
<proteinExistence type="predicted"/>
<dbReference type="Proteomes" id="UP001575105">
    <property type="component" value="Unassembled WGS sequence"/>
</dbReference>
<dbReference type="Pfam" id="PF07963">
    <property type="entry name" value="N_methyl"/>
    <property type="match status" value="1"/>
</dbReference>